<gene>
    <name evidence="8" type="ORF">PM738_18210</name>
</gene>
<dbReference type="InterPro" id="IPR000064">
    <property type="entry name" value="NLP_P60_dom"/>
</dbReference>
<dbReference type="PANTHER" id="PTHR47053">
    <property type="entry name" value="MUREIN DD-ENDOPEPTIDASE MEPH-RELATED"/>
    <property type="match status" value="1"/>
</dbReference>
<keyword evidence="4" id="KW-0378">Hydrolase</keyword>
<evidence type="ECO:0000256" key="1">
    <source>
        <dbReference type="ARBA" id="ARBA00007074"/>
    </source>
</evidence>
<keyword evidence="6" id="KW-0175">Coiled coil</keyword>
<dbReference type="PANTHER" id="PTHR47053:SF1">
    <property type="entry name" value="MUREIN DD-ENDOPEPTIDASE MEPH-RELATED"/>
    <property type="match status" value="1"/>
</dbReference>
<evidence type="ECO:0000256" key="5">
    <source>
        <dbReference type="ARBA" id="ARBA00022807"/>
    </source>
</evidence>
<feature type="coiled-coil region" evidence="6">
    <location>
        <begin position="58"/>
        <end position="106"/>
    </location>
</feature>
<dbReference type="EMBL" id="JAQLKE010000051">
    <property type="protein sequence ID" value="MDB7085741.1"/>
    <property type="molecule type" value="Genomic_DNA"/>
</dbReference>
<keyword evidence="2" id="KW-0645">Protease</keyword>
<organism evidence="8 9">
    <name type="scientific">Thomasclavelia ramosa</name>
    <dbReference type="NCBI Taxonomy" id="1547"/>
    <lineage>
        <taxon>Bacteria</taxon>
        <taxon>Bacillati</taxon>
        <taxon>Bacillota</taxon>
        <taxon>Erysipelotrichia</taxon>
        <taxon>Erysipelotrichales</taxon>
        <taxon>Coprobacillaceae</taxon>
        <taxon>Thomasclavelia</taxon>
    </lineage>
</organism>
<dbReference type="PROSITE" id="PS51935">
    <property type="entry name" value="NLPC_P60"/>
    <property type="match status" value="1"/>
</dbReference>
<dbReference type="InterPro" id="IPR057309">
    <property type="entry name" value="PcsB_CC"/>
</dbReference>
<feature type="coiled-coil region" evidence="6">
    <location>
        <begin position="182"/>
        <end position="247"/>
    </location>
</feature>
<proteinExistence type="inferred from homology"/>
<dbReference type="Pfam" id="PF00877">
    <property type="entry name" value="NLPC_P60"/>
    <property type="match status" value="1"/>
</dbReference>
<evidence type="ECO:0000259" key="7">
    <source>
        <dbReference type="PROSITE" id="PS51935"/>
    </source>
</evidence>
<feature type="domain" description="NlpC/P60" evidence="7">
    <location>
        <begin position="270"/>
        <end position="419"/>
    </location>
</feature>
<evidence type="ECO:0000313" key="8">
    <source>
        <dbReference type="EMBL" id="MDB7085741.1"/>
    </source>
</evidence>
<dbReference type="Pfam" id="PF24568">
    <property type="entry name" value="CC_PcsB"/>
    <property type="match status" value="1"/>
</dbReference>
<keyword evidence="5" id="KW-0788">Thiol protease</keyword>
<dbReference type="RefSeq" id="WP_009300890.1">
    <property type="nucleotide sequence ID" value="NZ_JAQLKE010000051.1"/>
</dbReference>
<evidence type="ECO:0000256" key="3">
    <source>
        <dbReference type="ARBA" id="ARBA00022729"/>
    </source>
</evidence>
<comment type="caution">
    <text evidence="8">The sequence shown here is derived from an EMBL/GenBank/DDBJ whole genome shotgun (WGS) entry which is preliminary data.</text>
</comment>
<evidence type="ECO:0000256" key="4">
    <source>
        <dbReference type="ARBA" id="ARBA00022801"/>
    </source>
</evidence>
<evidence type="ECO:0000256" key="6">
    <source>
        <dbReference type="SAM" id="Coils"/>
    </source>
</evidence>
<evidence type="ECO:0000256" key="2">
    <source>
        <dbReference type="ARBA" id="ARBA00022670"/>
    </source>
</evidence>
<name>A0AB35IPY7_9FIRM</name>
<dbReference type="GO" id="GO:0008234">
    <property type="term" value="F:cysteine-type peptidase activity"/>
    <property type="evidence" value="ECO:0007669"/>
    <property type="project" value="UniProtKB-KW"/>
</dbReference>
<evidence type="ECO:0000313" key="9">
    <source>
        <dbReference type="Proteomes" id="UP001211987"/>
    </source>
</evidence>
<accession>A0AB35IPY7</accession>
<dbReference type="SUPFAM" id="SSF54001">
    <property type="entry name" value="Cysteine proteinases"/>
    <property type="match status" value="1"/>
</dbReference>
<comment type="similarity">
    <text evidence="1">Belongs to the peptidase C40 family.</text>
</comment>
<keyword evidence="3" id="KW-0732">Signal</keyword>
<dbReference type="Gene3D" id="6.10.250.3150">
    <property type="match status" value="1"/>
</dbReference>
<dbReference type="Gene3D" id="3.90.1720.10">
    <property type="entry name" value="endopeptidase domain like (from Nostoc punctiforme)"/>
    <property type="match status" value="1"/>
</dbReference>
<reference evidence="8" key="1">
    <citation type="submission" date="2023-01" db="EMBL/GenBank/DDBJ databases">
        <title>Human gut microbiome strain richness.</title>
        <authorList>
            <person name="Chen-Liaw A."/>
        </authorList>
    </citation>
    <scope>NUCLEOTIDE SEQUENCE</scope>
    <source>
        <strain evidence="8">1001217st2_G6_1001217B_191108</strain>
    </source>
</reference>
<dbReference type="AlphaFoldDB" id="A0AB35IPY7"/>
<sequence>MRSRKFILGILLGGLLITQSEPLEISAINFETQEDKYMKLCASSSLTSSQQNTCKQFNNYLSKKNKELKKEIKQNESSIQTTQSSIATIKEQINNLEHEISEKETEVQYFATMIQNKENEIKEKESEVKDRMYSMQTVNNSNSFVDYLFGANNFTDIFSRVSNINELTSYDNELIKEIYDNKKELEKQKSTISTAKKNLETQREQQYQLQIKYNDLLNKQNDTLTANKEKSEEISEAQKEIDNNLTAIFEAAQKYDKPSTSIPPINGPTTQTGLAIANKALSKQGSRYWWGAPGGGFGDGQGLDSPNAIYFDCSGLVAWAHRQAGVKIGRSTAAGYSRSGSGVSYSNLQIGDVITFNYGSGVAHIGIYIGVVNGQKSFVHASGKGSSTRGQYADQCVKVSSIEPGSYYYKYIYNCRRLY</sequence>
<dbReference type="InterPro" id="IPR038765">
    <property type="entry name" value="Papain-like_cys_pep_sf"/>
</dbReference>
<dbReference type="Proteomes" id="UP001211987">
    <property type="component" value="Unassembled WGS sequence"/>
</dbReference>
<protein>
    <submittedName>
        <fullName evidence="8">NlpC/P60 family protein</fullName>
    </submittedName>
</protein>
<dbReference type="GO" id="GO:0006508">
    <property type="term" value="P:proteolysis"/>
    <property type="evidence" value="ECO:0007669"/>
    <property type="project" value="UniProtKB-KW"/>
</dbReference>
<dbReference type="InterPro" id="IPR051202">
    <property type="entry name" value="Peptidase_C40"/>
</dbReference>